<evidence type="ECO:0008006" key="3">
    <source>
        <dbReference type="Google" id="ProtNLM"/>
    </source>
</evidence>
<dbReference type="Gene3D" id="3.40.1000.10">
    <property type="entry name" value="Mog1/PsbP, alpha/beta/alpha sandwich"/>
    <property type="match status" value="1"/>
</dbReference>
<organism evidence="1 2">
    <name type="scientific">Saccharomonospora piscinae</name>
    <dbReference type="NCBI Taxonomy" id="687388"/>
    <lineage>
        <taxon>Bacteria</taxon>
        <taxon>Bacillati</taxon>
        <taxon>Actinomycetota</taxon>
        <taxon>Actinomycetes</taxon>
        <taxon>Pseudonocardiales</taxon>
        <taxon>Pseudonocardiaceae</taxon>
        <taxon>Saccharomonospora</taxon>
    </lineage>
</organism>
<comment type="caution">
    <text evidence="1">The sequence shown here is derived from an EMBL/GenBank/DDBJ whole genome shotgun (WGS) entry which is preliminary data.</text>
</comment>
<reference evidence="1 2" key="1">
    <citation type="submission" date="2017-02" db="EMBL/GenBank/DDBJ databases">
        <title>Draft genome of Saccharomonospora sp. 154.</title>
        <authorList>
            <person name="Alonso-Carmona G.S."/>
            <person name="De La Haba R."/>
            <person name="Vera-Gargallo B."/>
            <person name="Sandoval-Trujillo A.H."/>
            <person name="Ramirez-Duran N."/>
            <person name="Ventosa A."/>
        </authorList>
    </citation>
    <scope>NUCLEOTIDE SEQUENCE [LARGE SCALE GENOMIC DNA]</scope>
    <source>
        <strain evidence="1 2">LRS4.154</strain>
    </source>
</reference>
<dbReference type="EMBL" id="MWIH01000002">
    <property type="protein sequence ID" value="OQO94867.1"/>
    <property type="molecule type" value="Genomic_DNA"/>
</dbReference>
<dbReference type="Proteomes" id="UP000192591">
    <property type="component" value="Unassembled WGS sequence"/>
</dbReference>
<dbReference type="STRING" id="1962155.B1813_01990"/>
<evidence type="ECO:0000313" key="1">
    <source>
        <dbReference type="EMBL" id="OQO94867.1"/>
    </source>
</evidence>
<name>A0A1V9ACL0_SACPI</name>
<protein>
    <recommendedName>
        <fullName evidence="3">DUF1795 domain-containing protein</fullName>
    </recommendedName>
</protein>
<sequence>MATTIPVPIQFSLPDGWRSVDPDELGTPEAAFVALRPGSRGEGFTPNITISGDLRPSDVPLSTIAEESVERLRRGSTEVSLGRTTEGGTTENPVRTQAVRVEVELAGQRRYLVQYQVFMAFANAADPRTRPVLRVVLTSTMEQFPEVVDDFQAFLDTITPEQGTPEPGERR</sequence>
<proteinExistence type="predicted"/>
<evidence type="ECO:0000313" key="2">
    <source>
        <dbReference type="Proteomes" id="UP000192591"/>
    </source>
</evidence>
<dbReference type="AlphaFoldDB" id="A0A1V9ACL0"/>
<dbReference type="RefSeq" id="WP_081190290.1">
    <property type="nucleotide sequence ID" value="NZ_MWIH01000002.1"/>
</dbReference>
<gene>
    <name evidence="1" type="ORF">B1813_01990</name>
</gene>
<accession>A0A1V9ACL0</accession>
<keyword evidence="2" id="KW-1185">Reference proteome</keyword>